<dbReference type="OrthoDB" id="269872at2759"/>
<dbReference type="AlphaFoldDB" id="A0A9W6ZXT6"/>
<dbReference type="Proteomes" id="UP001165122">
    <property type="component" value="Unassembled WGS sequence"/>
</dbReference>
<keyword evidence="4" id="KW-1185">Reference proteome</keyword>
<name>A0A9W6ZXT6_9STRA</name>
<sequence length="224" mass="25620">MYSPTTEGSNSPSQLLSPDPEIGSAAQLRFQKARIKSLTIQLNEQVKGKEEVVKEGKGKERKMRAMGEDIKRMNKTIADFTSANAKMKAKENEQSDLLDGMKRENAQLKKELQESKKKISTADKEHRGREVRLARALEECDKFKSVLSNATKETKNAGGDFRKEKDKLLQQVRSLERQRGELLQAFKKQMKLVDVLKRQKVHVEAAKLLEFTEEEFVKVLEWGN</sequence>
<evidence type="ECO:0000313" key="3">
    <source>
        <dbReference type="EMBL" id="GMH58995.1"/>
    </source>
</evidence>
<reference evidence="4" key="1">
    <citation type="journal article" date="2023" name="Commun. Biol.">
        <title>Genome analysis of Parmales, the sister group of diatoms, reveals the evolutionary specialization of diatoms from phago-mixotrophs to photoautotrophs.</title>
        <authorList>
            <person name="Ban H."/>
            <person name="Sato S."/>
            <person name="Yoshikawa S."/>
            <person name="Yamada K."/>
            <person name="Nakamura Y."/>
            <person name="Ichinomiya M."/>
            <person name="Sato N."/>
            <person name="Blanc-Mathieu R."/>
            <person name="Endo H."/>
            <person name="Kuwata A."/>
            <person name="Ogata H."/>
        </authorList>
    </citation>
    <scope>NUCLEOTIDE SEQUENCE [LARGE SCALE GENOMIC DNA]</scope>
    <source>
        <strain evidence="4">NIES 3700</strain>
    </source>
</reference>
<evidence type="ECO:0000313" key="4">
    <source>
        <dbReference type="Proteomes" id="UP001165122"/>
    </source>
</evidence>
<organism evidence="3 4">
    <name type="scientific">Triparma laevis f. longispina</name>
    <dbReference type="NCBI Taxonomy" id="1714387"/>
    <lineage>
        <taxon>Eukaryota</taxon>
        <taxon>Sar</taxon>
        <taxon>Stramenopiles</taxon>
        <taxon>Ochrophyta</taxon>
        <taxon>Bolidophyceae</taxon>
        <taxon>Parmales</taxon>
        <taxon>Triparmaceae</taxon>
        <taxon>Triparma</taxon>
    </lineage>
</organism>
<feature type="coiled-coil region" evidence="1">
    <location>
        <begin position="91"/>
        <end position="185"/>
    </location>
</feature>
<evidence type="ECO:0000256" key="1">
    <source>
        <dbReference type="SAM" id="Coils"/>
    </source>
</evidence>
<dbReference type="PANTHER" id="PTHR23313">
    <property type="entry name" value="TSEC1-RELATED"/>
    <property type="match status" value="1"/>
</dbReference>
<protein>
    <recommendedName>
        <fullName evidence="5">Testis-expressed sequence 9 protein</fullName>
    </recommendedName>
</protein>
<dbReference type="PANTHER" id="PTHR23313:SF0">
    <property type="entry name" value="TESTIS-EXPRESSED PROTEIN 9"/>
    <property type="match status" value="1"/>
</dbReference>
<proteinExistence type="predicted"/>
<comment type="caution">
    <text evidence="3">The sequence shown here is derived from an EMBL/GenBank/DDBJ whole genome shotgun (WGS) entry which is preliminary data.</text>
</comment>
<feature type="compositionally biased region" description="Polar residues" evidence="2">
    <location>
        <begin position="1"/>
        <end position="16"/>
    </location>
</feature>
<accession>A0A9W6ZXT6</accession>
<gene>
    <name evidence="3" type="ORF">TrLO_g807</name>
</gene>
<evidence type="ECO:0000256" key="2">
    <source>
        <dbReference type="SAM" id="MobiDB-lite"/>
    </source>
</evidence>
<keyword evidence="1" id="KW-0175">Coiled coil</keyword>
<dbReference type="EMBL" id="BRXW01000483">
    <property type="protein sequence ID" value="GMH58995.1"/>
    <property type="molecule type" value="Genomic_DNA"/>
</dbReference>
<feature type="region of interest" description="Disordered" evidence="2">
    <location>
        <begin position="1"/>
        <end position="22"/>
    </location>
</feature>
<evidence type="ECO:0008006" key="5">
    <source>
        <dbReference type="Google" id="ProtNLM"/>
    </source>
</evidence>